<keyword evidence="2" id="KW-1185">Reference proteome</keyword>
<dbReference type="AlphaFoldDB" id="A0A2I1H5L0"/>
<dbReference type="EMBL" id="LLXI01001547">
    <property type="protein sequence ID" value="PKY54169.1"/>
    <property type="molecule type" value="Genomic_DNA"/>
</dbReference>
<organism evidence="1 2">
    <name type="scientific">Rhizophagus irregularis</name>
    <dbReference type="NCBI Taxonomy" id="588596"/>
    <lineage>
        <taxon>Eukaryota</taxon>
        <taxon>Fungi</taxon>
        <taxon>Fungi incertae sedis</taxon>
        <taxon>Mucoromycota</taxon>
        <taxon>Glomeromycotina</taxon>
        <taxon>Glomeromycetes</taxon>
        <taxon>Glomerales</taxon>
        <taxon>Glomeraceae</taxon>
        <taxon>Rhizophagus</taxon>
    </lineage>
</organism>
<dbReference type="Proteomes" id="UP000234323">
    <property type="component" value="Unassembled WGS sequence"/>
</dbReference>
<accession>A0A2I1H5L0</accession>
<protein>
    <submittedName>
        <fullName evidence="1">Uncharacterized protein</fullName>
    </submittedName>
</protein>
<evidence type="ECO:0000313" key="1">
    <source>
        <dbReference type="EMBL" id="PKY54169.1"/>
    </source>
</evidence>
<proteinExistence type="predicted"/>
<gene>
    <name evidence="1" type="ORF">RhiirA4_447924</name>
</gene>
<evidence type="ECO:0000313" key="2">
    <source>
        <dbReference type="Proteomes" id="UP000234323"/>
    </source>
</evidence>
<reference evidence="1 2" key="1">
    <citation type="submission" date="2015-10" db="EMBL/GenBank/DDBJ databases">
        <title>Genome analyses suggest a sexual origin of heterokaryosis in a supposedly ancient asexual fungus.</title>
        <authorList>
            <person name="Ropars J."/>
            <person name="Sedzielewska K."/>
            <person name="Noel J."/>
            <person name="Charron P."/>
            <person name="Farinelli L."/>
            <person name="Marton T."/>
            <person name="Kruger M."/>
            <person name="Pelin A."/>
            <person name="Brachmann A."/>
            <person name="Corradi N."/>
        </authorList>
    </citation>
    <scope>NUCLEOTIDE SEQUENCE [LARGE SCALE GENOMIC DNA]</scope>
    <source>
        <strain evidence="1 2">A4</strain>
    </source>
</reference>
<comment type="caution">
    <text evidence="1">The sequence shown here is derived from an EMBL/GenBank/DDBJ whole genome shotgun (WGS) entry which is preliminary data.</text>
</comment>
<name>A0A2I1H5L0_9GLOM</name>
<sequence>MDDPPLSVFLPFICECKDLNDDSSRRPISSPINGNEASKLQYVSSYLVAGVIYMRASLNFDQKKASQDSFAIDLFQTAKAVGVTEVEDEEMNANFCLRTSVGMTWILAS</sequence>